<evidence type="ECO:0000256" key="5">
    <source>
        <dbReference type="ARBA" id="ARBA00023136"/>
    </source>
</evidence>
<evidence type="ECO:0000313" key="8">
    <source>
        <dbReference type="Proteomes" id="UP000031366"/>
    </source>
</evidence>
<dbReference type="GO" id="GO:0012505">
    <property type="term" value="C:endomembrane system"/>
    <property type="evidence" value="ECO:0007669"/>
    <property type="project" value="UniProtKB-SubCell"/>
</dbReference>
<comment type="caution">
    <text evidence="7">The sequence shown here is derived from an EMBL/GenBank/DDBJ whole genome shotgun (WGS) entry which is preliminary data.</text>
</comment>
<feature type="transmembrane region" description="Helical" evidence="6">
    <location>
        <begin position="6"/>
        <end position="26"/>
    </location>
</feature>
<proteinExistence type="inferred from homology"/>
<dbReference type="RefSeq" id="WP_039635038.1">
    <property type="nucleotide sequence ID" value="NZ_AYSO01000019.1"/>
</dbReference>
<keyword evidence="3 6" id="KW-0812">Transmembrane</keyword>
<gene>
    <name evidence="7" type="ORF">U732_2536</name>
</gene>
<reference evidence="7 8" key="1">
    <citation type="journal article" date="2015" name="Infect. Genet. Evol.">
        <title>Genomic sequences of six botulinum neurotoxin-producing strains representing three clostridial species illustrate the mobility and diversity of botulinum neurotoxin genes.</title>
        <authorList>
            <person name="Smith T.J."/>
            <person name="Hill K.K."/>
            <person name="Xie G."/>
            <person name="Foley B.T."/>
            <person name="Williamson C.H."/>
            <person name="Foster J.T."/>
            <person name="Johnson S.L."/>
            <person name="Chertkov O."/>
            <person name="Teshima H."/>
            <person name="Gibbons H.S."/>
            <person name="Johnsky L.A."/>
            <person name="Karavis M.A."/>
            <person name="Smith L.A."/>
        </authorList>
    </citation>
    <scope>NUCLEOTIDE SEQUENCE [LARGE SCALE GENOMIC DNA]</scope>
    <source>
        <strain evidence="7 8">CDC 2741</strain>
    </source>
</reference>
<evidence type="ECO:0008006" key="9">
    <source>
        <dbReference type="Google" id="ProtNLM"/>
    </source>
</evidence>
<evidence type="ECO:0000256" key="3">
    <source>
        <dbReference type="ARBA" id="ARBA00022692"/>
    </source>
</evidence>
<dbReference type="STRING" id="29341.RSJ17_21570"/>
<evidence type="ECO:0000256" key="1">
    <source>
        <dbReference type="ARBA" id="ARBA00004308"/>
    </source>
</evidence>
<evidence type="ECO:0000256" key="4">
    <source>
        <dbReference type="ARBA" id="ARBA00022989"/>
    </source>
</evidence>
<keyword evidence="8" id="KW-1185">Reference proteome</keyword>
<dbReference type="AlphaFoldDB" id="A0A0C1QWN9"/>
<keyword evidence="4 6" id="KW-1133">Transmembrane helix</keyword>
<dbReference type="Pfam" id="PF04286">
    <property type="entry name" value="DUF445"/>
    <property type="match status" value="1"/>
</dbReference>
<comment type="subcellular location">
    <subcellularLocation>
        <location evidence="1">Endomembrane system</location>
    </subcellularLocation>
</comment>
<protein>
    <recommendedName>
        <fullName evidence="9">DUF445 family protein</fullName>
    </recommendedName>
</protein>
<dbReference type="InterPro" id="IPR007383">
    <property type="entry name" value="DUF445"/>
</dbReference>
<evidence type="ECO:0000256" key="2">
    <source>
        <dbReference type="ARBA" id="ARBA00008053"/>
    </source>
</evidence>
<evidence type="ECO:0000256" key="6">
    <source>
        <dbReference type="SAM" id="Phobius"/>
    </source>
</evidence>
<accession>A0A0C1QWN9</accession>
<keyword evidence="5 6" id="KW-0472">Membrane</keyword>
<dbReference type="PANTHER" id="PTHR35791">
    <property type="entry name" value="UPF0754 MEMBRANE PROTEIN YHEB"/>
    <property type="match status" value="1"/>
</dbReference>
<dbReference type="EMBL" id="AYSO01000019">
    <property type="protein sequence ID" value="KIE45402.1"/>
    <property type="molecule type" value="Genomic_DNA"/>
</dbReference>
<name>A0A0C1QWN9_9CLOT</name>
<dbReference type="Proteomes" id="UP000031366">
    <property type="component" value="Unassembled WGS sequence"/>
</dbReference>
<comment type="similarity">
    <text evidence="2">Belongs to the UPF0754 family.</text>
</comment>
<evidence type="ECO:0000313" key="7">
    <source>
        <dbReference type="EMBL" id="KIE45402.1"/>
    </source>
</evidence>
<organism evidence="7 8">
    <name type="scientific">Clostridium argentinense CDC 2741</name>
    <dbReference type="NCBI Taxonomy" id="1418104"/>
    <lineage>
        <taxon>Bacteria</taxon>
        <taxon>Bacillati</taxon>
        <taxon>Bacillota</taxon>
        <taxon>Clostridia</taxon>
        <taxon>Eubacteriales</taxon>
        <taxon>Clostridiaceae</taxon>
        <taxon>Clostridium</taxon>
    </lineage>
</organism>
<sequence length="504" mass="57191">MKYIIGSIVGAVIGYLTNWLAIKMLFRPHKELRIGSFKIPFTPGLIPKEKERISKSVGETVGDHLLTKETILEALCNDNINEGISNYVGEKFKELQSSDITIEDKAKELLNDNYNKIYYGIRDSLSKSLLENVRSIEFKKAICEAMTIEIKNKLKNNPKEFLGNNVYNTVKESLIARSKGYIDSDELKRSIEKVLNDKMRDLDNCDKSLNDIIPKGLTSNLKIYTYNKRYDISSYIKTGIKGEKAEAKIKDIITEALSGMSPMIAMFIKSDSIYEKIVNGAEELLSQEQNITDIVMVINDIIDKILETKLSEIINNTSKEGKDSAVETISNFFIEQLKENDIVENLLNKLEEKFCSMETLEDVLENMNFSYDEVINNMIIKIVDNIVYKEDFVDKIKSIVEYGLNSVTQKSSRSLLVNTNGETVNKLSKVLINLYKKFIDNKAPQLIERFNIARIIEDKINSFDVMFVEKLILDIASKELKAITWLGALLGGIMGLLSPLLSSL</sequence>
<dbReference type="OrthoDB" id="9787430at2"/>
<dbReference type="PANTHER" id="PTHR35791:SF1">
    <property type="entry name" value="UPF0754 MEMBRANE PROTEIN YHEB"/>
    <property type="match status" value="1"/>
</dbReference>